<dbReference type="Proteomes" id="UP000234239">
    <property type="component" value="Unassembled WGS sequence"/>
</dbReference>
<evidence type="ECO:0000313" key="6">
    <source>
        <dbReference type="EMBL" id="AMB94318.1"/>
    </source>
</evidence>
<evidence type="ECO:0000313" key="9">
    <source>
        <dbReference type="Proteomes" id="UP000234239"/>
    </source>
</evidence>
<dbReference type="Gene3D" id="3.50.50.60">
    <property type="entry name" value="FAD/NAD(P)-binding domain"/>
    <property type="match status" value="1"/>
</dbReference>
<proteinExistence type="predicted"/>
<dbReference type="Gene3D" id="1.10.8.260">
    <property type="entry name" value="HI0933 insert domain-like"/>
    <property type="match status" value="1"/>
</dbReference>
<dbReference type="AlphaFoldDB" id="A0A0X8FBQ3"/>
<feature type="domain" description="RsdA/BaiN/AoA(So)-like Rossmann fold-like" evidence="4">
    <location>
        <begin position="4"/>
        <end position="412"/>
    </location>
</feature>
<comment type="cofactor">
    <cofactor evidence="1">
        <name>FAD</name>
        <dbReference type="ChEBI" id="CHEBI:57692"/>
    </cofactor>
</comment>
<keyword evidence="8" id="KW-1185">Reference proteome</keyword>
<feature type="domain" description="RsdA/BaiN/AoA(So)-like insert" evidence="5">
    <location>
        <begin position="191"/>
        <end position="359"/>
    </location>
</feature>
<dbReference type="PANTHER" id="PTHR42887:SF2">
    <property type="entry name" value="OS12G0638800 PROTEIN"/>
    <property type="match status" value="1"/>
</dbReference>
<dbReference type="PRINTS" id="PR00368">
    <property type="entry name" value="FADPNR"/>
</dbReference>
<reference evidence="7 9" key="3">
    <citation type="submission" date="2017-12" db="EMBL/GenBank/DDBJ databases">
        <title>Phylogenetic diversity of female urinary microbiome.</title>
        <authorList>
            <person name="Thomas-White K."/>
            <person name="Wolfe A.J."/>
        </authorList>
    </citation>
    <scope>NUCLEOTIDE SEQUENCE [LARGE SCALE GENOMIC DNA]</scope>
    <source>
        <strain evidence="7 9">UMB0139</strain>
    </source>
</reference>
<dbReference type="KEGG" id="asan:AWM72_05870"/>
<gene>
    <name evidence="6" type="ORF">AWM72_05870</name>
    <name evidence="7" type="ORF">CYJ28_05105</name>
</gene>
<evidence type="ECO:0000256" key="1">
    <source>
        <dbReference type="ARBA" id="ARBA00001974"/>
    </source>
</evidence>
<dbReference type="PRINTS" id="PR00411">
    <property type="entry name" value="PNDRDTASEI"/>
</dbReference>
<dbReference type="OrthoDB" id="9773233at2"/>
<dbReference type="SUPFAM" id="SSF160996">
    <property type="entry name" value="HI0933 insert domain-like"/>
    <property type="match status" value="1"/>
</dbReference>
<dbReference type="RefSeq" id="WP_067974730.1">
    <property type="nucleotide sequence ID" value="NZ_CAJHKM010000001.1"/>
</dbReference>
<dbReference type="NCBIfam" id="TIGR00275">
    <property type="entry name" value="aminoacetone oxidase family FAD-binding enzyme"/>
    <property type="match status" value="1"/>
</dbReference>
<evidence type="ECO:0000313" key="7">
    <source>
        <dbReference type="EMBL" id="PKZ22496.1"/>
    </source>
</evidence>
<evidence type="ECO:0000313" key="8">
    <source>
        <dbReference type="Proteomes" id="UP000069912"/>
    </source>
</evidence>
<dbReference type="InterPro" id="IPR036188">
    <property type="entry name" value="FAD/NAD-bd_sf"/>
</dbReference>
<dbReference type="Proteomes" id="UP000069912">
    <property type="component" value="Chromosome"/>
</dbReference>
<dbReference type="GeneID" id="92903593"/>
<dbReference type="Pfam" id="PF22780">
    <property type="entry name" value="HI0933_like_1st"/>
    <property type="match status" value="1"/>
</dbReference>
<dbReference type="PANTHER" id="PTHR42887">
    <property type="entry name" value="OS12G0638800 PROTEIN"/>
    <property type="match status" value="1"/>
</dbReference>
<sequence length="422" mass="46047">MIYDVIVIGGGTSGLMAACAAAQAGAQVLLLEKNPSLGKKLLLTGGTRCNVTNKRPARYIIDHIPGNGKFLYSAFSRFDNSDIMAFFEERGVALKEEDHGRMFPVSDSAKTILQTFIDELKHLEVDIICQAKVEALKLQAGGVTVQLEDQRLFQARTVVLAMGGRAHPRTGSTGDAYPILEGLGHTIQPIYPTEVPLTSSEPFIKKKTLHGLSLRDIKLTVLDAKEKPVVSHQMDMIFTHFGVSGPAVLRCSMFVQNLLRQGQQKTVRLKLDALPGRSKEELIQAYADLQADYKAKAIRNVLKEVVPERYAEFLCQRAEVPGLTPCQDLSKKQWAALVHELKGFNFEVDGSLSIDKAFVTGGGLTLDEVDPYSMQSKAHPQVFICGELLDINGYTGGYNITAAFVTGHAAGESAAYQAFSMA</sequence>
<evidence type="ECO:0000256" key="2">
    <source>
        <dbReference type="ARBA" id="ARBA00022630"/>
    </source>
</evidence>
<dbReference type="InterPro" id="IPR004792">
    <property type="entry name" value="BaiN-like"/>
</dbReference>
<evidence type="ECO:0000259" key="4">
    <source>
        <dbReference type="Pfam" id="PF03486"/>
    </source>
</evidence>
<dbReference type="EMBL" id="PKGY01000002">
    <property type="protein sequence ID" value="PKZ22496.1"/>
    <property type="molecule type" value="Genomic_DNA"/>
</dbReference>
<dbReference type="InterPro" id="IPR023166">
    <property type="entry name" value="BaiN-like_dom_sf"/>
</dbReference>
<dbReference type="InterPro" id="IPR055178">
    <property type="entry name" value="RsdA/BaiN/AoA(So)-like_dom"/>
</dbReference>
<dbReference type="Pfam" id="PF03486">
    <property type="entry name" value="HI0933_like"/>
    <property type="match status" value="1"/>
</dbReference>
<dbReference type="SUPFAM" id="SSF51905">
    <property type="entry name" value="FAD/NAD(P)-binding domain"/>
    <property type="match status" value="1"/>
</dbReference>
<reference evidence="8" key="2">
    <citation type="submission" date="2016-01" db="EMBL/GenBank/DDBJ databases">
        <title>Six Aerococcus type strain genome sequencing and assembly using PacBio and Illumina Hiseq.</title>
        <authorList>
            <person name="Carkaci D."/>
            <person name="Dargis R."/>
            <person name="Nielsen X.C."/>
            <person name="Skovgaard O."/>
            <person name="Fuursted K."/>
            <person name="Christensen J.J."/>
        </authorList>
    </citation>
    <scope>NUCLEOTIDE SEQUENCE [LARGE SCALE GENOMIC DNA]</scope>
    <source>
        <strain evidence="8">CCUG43001</strain>
    </source>
</reference>
<keyword evidence="2" id="KW-0285">Flavoprotein</keyword>
<accession>A0A0X8FBQ3</accession>
<evidence type="ECO:0000256" key="3">
    <source>
        <dbReference type="ARBA" id="ARBA00022827"/>
    </source>
</evidence>
<dbReference type="Gene3D" id="2.40.30.10">
    <property type="entry name" value="Translation factors"/>
    <property type="match status" value="1"/>
</dbReference>
<evidence type="ECO:0000259" key="5">
    <source>
        <dbReference type="Pfam" id="PF22780"/>
    </source>
</evidence>
<dbReference type="EMBL" id="CP014160">
    <property type="protein sequence ID" value="AMB94318.1"/>
    <property type="molecule type" value="Genomic_DNA"/>
</dbReference>
<reference evidence="6 8" key="1">
    <citation type="journal article" date="2016" name="Genome Announc.">
        <title>Complete Genome Sequences of Aerococcus christensenii CCUG 28831T, Aerococcus sanguinicola CCUG 43001T, Aerococcus urinae CCUG 36881T, Aerococcus urinaeequi CCUG 28094T, Aerococcus urinaehominis CCUG 42038 BT, and Aerococcus viridans CCUG 4311T.</title>
        <authorList>
            <person name="Carkaci D."/>
            <person name="Dargis R."/>
            <person name="Nielsen X.C."/>
            <person name="Skovgaard O."/>
            <person name="Fuursted K."/>
            <person name="Christensen J.J."/>
        </authorList>
    </citation>
    <scope>NUCLEOTIDE SEQUENCE [LARGE SCALE GENOMIC DNA]</scope>
    <source>
        <strain evidence="6 8">CCUG43001</strain>
    </source>
</reference>
<dbReference type="InterPro" id="IPR057661">
    <property type="entry name" value="RsdA/BaiN/AoA(So)_Rossmann"/>
</dbReference>
<keyword evidence="3" id="KW-0274">FAD</keyword>
<name>A0A0X8FBQ3_9LACT</name>
<protein>
    <submittedName>
        <fullName evidence="7">NAD(P)/FAD-dependent oxidoreductase</fullName>
    </submittedName>
</protein>
<organism evidence="6 8">
    <name type="scientific">Aerococcus sanguinicola</name>
    <dbReference type="NCBI Taxonomy" id="119206"/>
    <lineage>
        <taxon>Bacteria</taxon>
        <taxon>Bacillati</taxon>
        <taxon>Bacillota</taxon>
        <taxon>Bacilli</taxon>
        <taxon>Lactobacillales</taxon>
        <taxon>Aerococcaceae</taxon>
        <taxon>Aerococcus</taxon>
    </lineage>
</organism>